<dbReference type="GO" id="GO:0006310">
    <property type="term" value="P:DNA recombination"/>
    <property type="evidence" value="ECO:0007669"/>
    <property type="project" value="UniProtKB-KW"/>
</dbReference>
<dbReference type="Pfam" id="PF00154">
    <property type="entry name" value="RecA_N"/>
    <property type="match status" value="1"/>
</dbReference>
<dbReference type="GO" id="GO:0006281">
    <property type="term" value="P:DNA repair"/>
    <property type="evidence" value="ECO:0007669"/>
    <property type="project" value="InterPro"/>
</dbReference>
<evidence type="ECO:0000259" key="5">
    <source>
        <dbReference type="PROSITE" id="PS50163"/>
    </source>
</evidence>
<evidence type="ECO:0000256" key="4">
    <source>
        <dbReference type="ARBA" id="ARBA00023172"/>
    </source>
</evidence>
<evidence type="ECO:0000256" key="2">
    <source>
        <dbReference type="ARBA" id="ARBA00022741"/>
    </source>
</evidence>
<dbReference type="GO" id="GO:0003697">
    <property type="term" value="F:single-stranded DNA binding"/>
    <property type="evidence" value="ECO:0007669"/>
    <property type="project" value="InterPro"/>
</dbReference>
<evidence type="ECO:0000256" key="1">
    <source>
        <dbReference type="ARBA" id="ARBA00009391"/>
    </source>
</evidence>
<dbReference type="GO" id="GO:0008094">
    <property type="term" value="F:ATP-dependent activity, acting on DNA"/>
    <property type="evidence" value="ECO:0007669"/>
    <property type="project" value="InterPro"/>
</dbReference>
<gene>
    <name evidence="6" type="ORF">orf53</name>
</gene>
<sequence>MAVDVTDIMNSLSKGDKRITKYSDTDQGRVKDYIPTLIPALDKNLVSGIPSSGRVTEVFGLPSSGKSTLMGLVMKNALKMNVIPIYFDVEETMDSERLEGLGVDPSKVITVTPEINKDNTVTPLYIEEITNYIVNMAAKIHSQSSELTSMFIIDSVGFTQSKLEANTDSESATVGQQAKALAIMARKVQANLSYNNGMLIGLNQGRDDMKAPNPKYAQTKSLGGKGWEHFTSSRLRIQKTTAIKMHNSDKNAVGFDTKVTVVKSKVGDNVTDAVTIKLLGARGFDRETNIFYGGVDEGIIKGSGWYTYVNDDGEQIKKQGWVDFVSYLKSDEGKETANEIWRKVALKVFPDIYPALFNTTATMSVEEFPEIAGMRKHYYDVMMDKSEDERPQNFTDYVDAGLPID</sequence>
<organism evidence="6 7">
    <name type="scientific">Lactobacillus phage LP65</name>
    <dbReference type="NCBI Taxonomy" id="2892344"/>
    <lineage>
        <taxon>Viruses</taxon>
        <taxon>Duplodnaviria</taxon>
        <taxon>Heunggongvirae</taxon>
        <taxon>Uroviricota</taxon>
        <taxon>Caudoviricetes</taxon>
        <taxon>Herelleviridae</taxon>
        <taxon>Salchichonvirus</taxon>
        <taxon>Salchichonvirus LP65</taxon>
    </lineage>
</organism>
<keyword evidence="2" id="KW-0547">Nucleotide-binding</keyword>
<proteinExistence type="inferred from homology"/>
<reference evidence="6 7" key="1">
    <citation type="journal article" date="2004" name="J. Bacteriol.">
        <title>Lactobacillus plantarum bacteriophage LP65: a new member of the SPO1-like genus of the family Myoviridae.</title>
        <authorList>
            <person name="Chibani-Chennoufi S."/>
            <person name="Dillmann M.L."/>
            <person name="Marvin-Guy L."/>
            <person name="Rami-Shojaei S."/>
            <person name="Brussow H."/>
        </authorList>
    </citation>
    <scope>NUCLEOTIDE SEQUENCE</scope>
</reference>
<dbReference type="OrthoDB" id="5186at10239"/>
<accession>Q5ULR1</accession>
<name>Q5ULR1_9CAUD</name>
<feature type="domain" description="RecA family profile 2" evidence="5">
    <location>
        <begin position="197"/>
        <end position="289"/>
    </location>
</feature>
<comment type="similarity">
    <text evidence="1">Belongs to the RecA family.</text>
</comment>
<dbReference type="RefSeq" id="YP_164688.1">
    <property type="nucleotide sequence ID" value="NC_006565.1"/>
</dbReference>
<dbReference type="EMBL" id="AY682195">
    <property type="protein sequence ID" value="AAV35873.1"/>
    <property type="molecule type" value="Genomic_DNA"/>
</dbReference>
<dbReference type="PROSITE" id="PS50163">
    <property type="entry name" value="RECA_3"/>
    <property type="match status" value="1"/>
</dbReference>
<dbReference type="InterPro" id="IPR013765">
    <property type="entry name" value="DNA_recomb/repair_RecA"/>
</dbReference>
<dbReference type="InterPro" id="IPR027417">
    <property type="entry name" value="P-loop_NTPase"/>
</dbReference>
<dbReference type="PANTHER" id="PTHR45900:SF1">
    <property type="entry name" value="MITOCHONDRIAL DNA REPAIR PROTEIN RECA HOMOLOG-RELATED"/>
    <property type="match status" value="1"/>
</dbReference>
<evidence type="ECO:0000313" key="7">
    <source>
        <dbReference type="Proteomes" id="UP000002117"/>
    </source>
</evidence>
<evidence type="ECO:0000256" key="3">
    <source>
        <dbReference type="ARBA" id="ARBA00022840"/>
    </source>
</evidence>
<dbReference type="Gene3D" id="3.40.50.300">
    <property type="entry name" value="P-loop containing nucleotide triphosphate hydrolases"/>
    <property type="match status" value="1"/>
</dbReference>
<keyword evidence="4" id="KW-0233">DNA recombination</keyword>
<evidence type="ECO:0000313" key="6">
    <source>
        <dbReference type="EMBL" id="AAV35873.1"/>
    </source>
</evidence>
<dbReference type="SUPFAM" id="SSF52540">
    <property type="entry name" value="P-loop containing nucleoside triphosphate hydrolases"/>
    <property type="match status" value="1"/>
</dbReference>
<dbReference type="InterPro" id="IPR020587">
    <property type="entry name" value="RecA_monomer-monomer_interface"/>
</dbReference>
<dbReference type="PANTHER" id="PTHR45900">
    <property type="entry name" value="RECA"/>
    <property type="match status" value="1"/>
</dbReference>
<dbReference type="Proteomes" id="UP000002117">
    <property type="component" value="Segment"/>
</dbReference>
<keyword evidence="7" id="KW-1185">Reference proteome</keyword>
<protein>
    <submittedName>
        <fullName evidence="6">Recombinase A</fullName>
    </submittedName>
</protein>
<dbReference type="GO" id="GO:0005524">
    <property type="term" value="F:ATP binding"/>
    <property type="evidence" value="ECO:0007669"/>
    <property type="project" value="UniProtKB-KW"/>
</dbReference>
<dbReference type="KEGG" id="vg:3197373"/>
<dbReference type="InterPro" id="IPR049428">
    <property type="entry name" value="RecA-like_N"/>
</dbReference>
<keyword evidence="3" id="KW-0067">ATP-binding</keyword>